<evidence type="ECO:0000256" key="1">
    <source>
        <dbReference type="SAM" id="MobiDB-lite"/>
    </source>
</evidence>
<sequence>MVMRGGARAARRRQGWGRRPASAAGAPHSLGARSQRRETPSPHSSLASRSGRESHAL</sequence>
<dbReference type="EMBL" id="JAHIBW010000019">
    <property type="protein sequence ID" value="KAG7301411.1"/>
    <property type="molecule type" value="Genomic_DNA"/>
</dbReference>
<keyword evidence="3" id="KW-1185">Reference proteome</keyword>
<organism evidence="2 3">
    <name type="scientific">Plutella xylostella</name>
    <name type="common">Diamondback moth</name>
    <name type="synonym">Plutella maculipennis</name>
    <dbReference type="NCBI Taxonomy" id="51655"/>
    <lineage>
        <taxon>Eukaryota</taxon>
        <taxon>Metazoa</taxon>
        <taxon>Ecdysozoa</taxon>
        <taxon>Arthropoda</taxon>
        <taxon>Hexapoda</taxon>
        <taxon>Insecta</taxon>
        <taxon>Pterygota</taxon>
        <taxon>Neoptera</taxon>
        <taxon>Endopterygota</taxon>
        <taxon>Lepidoptera</taxon>
        <taxon>Glossata</taxon>
        <taxon>Ditrysia</taxon>
        <taxon>Yponomeutoidea</taxon>
        <taxon>Plutellidae</taxon>
        <taxon>Plutella</taxon>
    </lineage>
</organism>
<name>A0ABQ7Q887_PLUXY</name>
<protein>
    <submittedName>
        <fullName evidence="2">Uncharacterized protein</fullName>
    </submittedName>
</protein>
<gene>
    <name evidence="2" type="ORF">JYU34_014356</name>
</gene>
<evidence type="ECO:0000313" key="3">
    <source>
        <dbReference type="Proteomes" id="UP000823941"/>
    </source>
</evidence>
<accession>A0ABQ7Q887</accession>
<evidence type="ECO:0000313" key="2">
    <source>
        <dbReference type="EMBL" id="KAG7301411.1"/>
    </source>
</evidence>
<proteinExistence type="predicted"/>
<dbReference type="Proteomes" id="UP000823941">
    <property type="component" value="Chromosome 19"/>
</dbReference>
<reference evidence="2 3" key="1">
    <citation type="submission" date="2021-06" db="EMBL/GenBank/DDBJ databases">
        <title>A haploid diamondback moth (Plutella xylostella L.) genome assembly resolves 31 chromosomes and identifies a diamide resistance mutation.</title>
        <authorList>
            <person name="Ward C.M."/>
            <person name="Perry K.D."/>
            <person name="Baker G."/>
            <person name="Powis K."/>
            <person name="Heckel D.G."/>
            <person name="Baxter S.W."/>
        </authorList>
    </citation>
    <scope>NUCLEOTIDE SEQUENCE [LARGE SCALE GENOMIC DNA]</scope>
    <source>
        <strain evidence="2 3">LV</strain>
        <tissue evidence="2">Single pupa</tissue>
    </source>
</reference>
<feature type="region of interest" description="Disordered" evidence="1">
    <location>
        <begin position="1"/>
        <end position="57"/>
    </location>
</feature>
<comment type="caution">
    <text evidence="2">The sequence shown here is derived from an EMBL/GenBank/DDBJ whole genome shotgun (WGS) entry which is preliminary data.</text>
</comment>